<dbReference type="EMBL" id="JABSTQ010011581">
    <property type="protein sequence ID" value="KAG0409893.1"/>
    <property type="molecule type" value="Genomic_DNA"/>
</dbReference>
<comment type="caution">
    <text evidence="1">The sequence shown here is derived from an EMBL/GenBank/DDBJ whole genome shotgun (WGS) entry which is preliminary data.</text>
</comment>
<protein>
    <submittedName>
        <fullName evidence="1">Uncharacterized protein</fullName>
    </submittedName>
</protein>
<evidence type="ECO:0000313" key="1">
    <source>
        <dbReference type="EMBL" id="KAG0409893.1"/>
    </source>
</evidence>
<name>A0AC60NRY7_IXOPE</name>
<organism evidence="1 2">
    <name type="scientific">Ixodes persulcatus</name>
    <name type="common">Taiga tick</name>
    <dbReference type="NCBI Taxonomy" id="34615"/>
    <lineage>
        <taxon>Eukaryota</taxon>
        <taxon>Metazoa</taxon>
        <taxon>Ecdysozoa</taxon>
        <taxon>Arthropoda</taxon>
        <taxon>Chelicerata</taxon>
        <taxon>Arachnida</taxon>
        <taxon>Acari</taxon>
        <taxon>Parasitiformes</taxon>
        <taxon>Ixodida</taxon>
        <taxon>Ixodoidea</taxon>
        <taxon>Ixodidae</taxon>
        <taxon>Ixodinae</taxon>
        <taxon>Ixodes</taxon>
    </lineage>
</organism>
<dbReference type="Proteomes" id="UP000805193">
    <property type="component" value="Unassembled WGS sequence"/>
</dbReference>
<keyword evidence="2" id="KW-1185">Reference proteome</keyword>
<proteinExistence type="predicted"/>
<sequence length="692" mass="75779">MDCNAALASEFELPFSDPTLTEREYVCGGLRHHLTETAQPISLSVRRIVKFCTEEEMGNHSGCCDDPNVPEDKKGEVTLRNCSLSWSKHENNKIVAALNNVNLEVRPGSLIGVVGFVGSGKSSLLAGILGDMHVSGGAIKCTGRVAYVPQIANVHNMSVRDNILYGKPFNDVDYAGVLSACQLHEDIGTFPAGDLTEVGEKGETLSGGQKQRISLARAAYNRADVYLLDDPLSALDAVVAKKVFTEVIGNKGILQNKSSWQLIRALVRMGGPCIGLGLATFAVSAVALGWQLSWIKQWTQVEVGAVTVDPQEPSWIPILAAICTIDVLTRVLGSVLLAMAMRRLSSLLHSEMLSAVLSSPVSFFGSTPRGRIVNRFSVDLDHMDSRLYLSGKQFLLHTLFAFSRLRLGVRAARPAKFLEAMHTSRMMSHVTETMDSLSSIRAYGVLDRFCAHFCRLVDVNMRAYWTYCCLYRYARLVTFFCGFLVVLCTLLLTVLLPREDLPPDPSALGLSISAAMPTECFESTDALLRSDKKFVANYRLTKGATVWLCEQLRPHLQPDCTTVRVITVEQQVLCAMQFYAAGGLKGTVASDEHLAVHQSTVSRALHTVPTAIVECLADLWIRFPSTENARVKECPPAQAAVLTRGTHTGISEIFLIHLFFPSRTFYVEAAVLSAVLSVDSVAARTNIRFANI</sequence>
<gene>
    <name evidence="1" type="ORF">HPB47_013001</name>
</gene>
<evidence type="ECO:0000313" key="2">
    <source>
        <dbReference type="Proteomes" id="UP000805193"/>
    </source>
</evidence>
<accession>A0AC60NRY7</accession>
<reference evidence="1 2" key="1">
    <citation type="journal article" date="2020" name="Cell">
        <title>Large-Scale Comparative Analyses of Tick Genomes Elucidate Their Genetic Diversity and Vector Capacities.</title>
        <authorList>
            <consortium name="Tick Genome and Microbiome Consortium (TIGMIC)"/>
            <person name="Jia N."/>
            <person name="Wang J."/>
            <person name="Shi W."/>
            <person name="Du L."/>
            <person name="Sun Y."/>
            <person name="Zhan W."/>
            <person name="Jiang J.F."/>
            <person name="Wang Q."/>
            <person name="Zhang B."/>
            <person name="Ji P."/>
            <person name="Bell-Sakyi L."/>
            <person name="Cui X.M."/>
            <person name="Yuan T.T."/>
            <person name="Jiang B.G."/>
            <person name="Yang W.F."/>
            <person name="Lam T.T."/>
            <person name="Chang Q.C."/>
            <person name="Ding S.J."/>
            <person name="Wang X.J."/>
            <person name="Zhu J.G."/>
            <person name="Ruan X.D."/>
            <person name="Zhao L."/>
            <person name="Wei J.T."/>
            <person name="Ye R.Z."/>
            <person name="Que T.C."/>
            <person name="Du C.H."/>
            <person name="Zhou Y.H."/>
            <person name="Cheng J.X."/>
            <person name="Dai P.F."/>
            <person name="Guo W.B."/>
            <person name="Han X.H."/>
            <person name="Huang E.J."/>
            <person name="Li L.F."/>
            <person name="Wei W."/>
            <person name="Gao Y.C."/>
            <person name="Liu J.Z."/>
            <person name="Shao H.Z."/>
            <person name="Wang X."/>
            <person name="Wang C.C."/>
            <person name="Yang T.C."/>
            <person name="Huo Q.B."/>
            <person name="Li W."/>
            <person name="Chen H.Y."/>
            <person name="Chen S.E."/>
            <person name="Zhou L.G."/>
            <person name="Ni X.B."/>
            <person name="Tian J.H."/>
            <person name="Sheng Y."/>
            <person name="Liu T."/>
            <person name="Pan Y.S."/>
            <person name="Xia L.Y."/>
            <person name="Li J."/>
            <person name="Zhao F."/>
            <person name="Cao W.C."/>
        </authorList>
    </citation>
    <scope>NUCLEOTIDE SEQUENCE [LARGE SCALE GENOMIC DNA]</scope>
    <source>
        <strain evidence="1">Iper-2018</strain>
    </source>
</reference>